<dbReference type="AlphaFoldDB" id="A0A2B7Z383"/>
<comment type="caution">
    <text evidence="1">The sequence shown here is derived from an EMBL/GenBank/DDBJ whole genome shotgun (WGS) entry which is preliminary data.</text>
</comment>
<name>A0A2B7Z383_POLH7</name>
<proteinExistence type="predicted"/>
<dbReference type="Proteomes" id="UP000224634">
    <property type="component" value="Unassembled WGS sequence"/>
</dbReference>
<dbReference type="OrthoDB" id="4206358at2759"/>
<protein>
    <submittedName>
        <fullName evidence="1">Uncharacterized protein</fullName>
    </submittedName>
</protein>
<keyword evidence="2" id="KW-1185">Reference proteome</keyword>
<gene>
    <name evidence="1" type="ORF">AJ80_00371</name>
</gene>
<accession>A0A2B7Z383</accession>
<evidence type="ECO:0000313" key="2">
    <source>
        <dbReference type="Proteomes" id="UP000224634"/>
    </source>
</evidence>
<organism evidence="1 2">
    <name type="scientific">Polytolypa hystricis (strain UAMH7299)</name>
    <dbReference type="NCBI Taxonomy" id="1447883"/>
    <lineage>
        <taxon>Eukaryota</taxon>
        <taxon>Fungi</taxon>
        <taxon>Dikarya</taxon>
        <taxon>Ascomycota</taxon>
        <taxon>Pezizomycotina</taxon>
        <taxon>Eurotiomycetes</taxon>
        <taxon>Eurotiomycetidae</taxon>
        <taxon>Onygenales</taxon>
        <taxon>Onygenales incertae sedis</taxon>
        <taxon>Polytolypa</taxon>
    </lineage>
</organism>
<sequence>MRGTTSISSWEPRLRQHLVLLLDLYQEREKVLEAFNLDGYIFKGSAETAIQNRERIFRFEFDCIEYKYVLNSLTEKATIDCLPQWKELSEKTEVVALTCFHLHSDDNSRWEWEYDLGGLEIALGQTKAISANGRDVYVKERPGFGFNDHDEWLASDRLPRSKGEKIDLYQLNYLQKDYKWN</sequence>
<evidence type="ECO:0000313" key="1">
    <source>
        <dbReference type="EMBL" id="PGH27821.1"/>
    </source>
</evidence>
<dbReference type="EMBL" id="PDNA01000003">
    <property type="protein sequence ID" value="PGH27821.1"/>
    <property type="molecule type" value="Genomic_DNA"/>
</dbReference>
<reference evidence="1 2" key="1">
    <citation type="submission" date="2017-10" db="EMBL/GenBank/DDBJ databases">
        <title>Comparative genomics in systemic dimorphic fungi from Ajellomycetaceae.</title>
        <authorList>
            <person name="Munoz J.F."/>
            <person name="Mcewen J.G."/>
            <person name="Clay O.K."/>
            <person name="Cuomo C.A."/>
        </authorList>
    </citation>
    <scope>NUCLEOTIDE SEQUENCE [LARGE SCALE GENOMIC DNA]</scope>
    <source>
        <strain evidence="1 2">UAMH7299</strain>
    </source>
</reference>